<evidence type="ECO:0000259" key="2">
    <source>
        <dbReference type="PROSITE" id="PS50830"/>
    </source>
</evidence>
<protein>
    <submittedName>
        <fullName evidence="3">Thermonuclease family protein</fullName>
    </submittedName>
</protein>
<dbReference type="RefSeq" id="WP_377110063.1">
    <property type="nucleotide sequence ID" value="NZ_JBHSNA010000010.1"/>
</dbReference>
<comment type="caution">
    <text evidence="3">The sequence shown here is derived from an EMBL/GenBank/DDBJ whole genome shotgun (WGS) entry which is preliminary data.</text>
</comment>
<dbReference type="SMART" id="SM00318">
    <property type="entry name" value="SNc"/>
    <property type="match status" value="1"/>
</dbReference>
<feature type="compositionally biased region" description="Low complexity" evidence="1">
    <location>
        <begin position="62"/>
        <end position="72"/>
    </location>
</feature>
<dbReference type="SUPFAM" id="SSF50199">
    <property type="entry name" value="Staphylococcal nuclease"/>
    <property type="match status" value="1"/>
</dbReference>
<evidence type="ECO:0000256" key="1">
    <source>
        <dbReference type="SAM" id="MobiDB-lite"/>
    </source>
</evidence>
<evidence type="ECO:0000313" key="3">
    <source>
        <dbReference type="EMBL" id="MFC5567089.1"/>
    </source>
</evidence>
<dbReference type="InterPro" id="IPR035437">
    <property type="entry name" value="SNase_OB-fold_sf"/>
</dbReference>
<feature type="region of interest" description="Disordered" evidence="1">
    <location>
        <begin position="62"/>
        <end position="96"/>
    </location>
</feature>
<keyword evidence="4" id="KW-1185">Reference proteome</keyword>
<evidence type="ECO:0000313" key="4">
    <source>
        <dbReference type="Proteomes" id="UP001596056"/>
    </source>
</evidence>
<feature type="domain" description="TNase-like" evidence="2">
    <location>
        <begin position="97"/>
        <end position="183"/>
    </location>
</feature>
<name>A0ABW0SE09_9RHOB</name>
<accession>A0ABW0SE09</accession>
<dbReference type="InterPro" id="IPR016071">
    <property type="entry name" value="Staphylococal_nuclease_OB-fold"/>
</dbReference>
<sequence>MTRRPRRSPRRRSSSRSRSRHPLAWLAALAAVLVALGWLNPARLPQGWDEWIPSNVAEWLPGPTGPTLRPGPTSSPAPERAPAPREAEPPAPPRSANILQGRVTHVRDGDTLELAGTPVRIANLDCAELGTTEGESARLFLFDLVDGQTLVCDLEGRRSYDREVGTCAIAGEDVGEILIGEGVCGRWGG</sequence>
<dbReference type="Gene3D" id="2.40.50.90">
    <property type="match status" value="1"/>
</dbReference>
<organism evidence="3 4">
    <name type="scientific">Rubellimicrobium aerolatum</name>
    <dbReference type="NCBI Taxonomy" id="490979"/>
    <lineage>
        <taxon>Bacteria</taxon>
        <taxon>Pseudomonadati</taxon>
        <taxon>Pseudomonadota</taxon>
        <taxon>Alphaproteobacteria</taxon>
        <taxon>Rhodobacterales</taxon>
        <taxon>Roseobacteraceae</taxon>
        <taxon>Rubellimicrobium</taxon>
    </lineage>
</organism>
<dbReference type="PROSITE" id="PS50830">
    <property type="entry name" value="TNASE_3"/>
    <property type="match status" value="1"/>
</dbReference>
<proteinExistence type="predicted"/>
<gene>
    <name evidence="3" type="ORF">ACFPOC_11795</name>
</gene>
<dbReference type="EMBL" id="JBHSNA010000010">
    <property type="protein sequence ID" value="MFC5567089.1"/>
    <property type="molecule type" value="Genomic_DNA"/>
</dbReference>
<dbReference type="Proteomes" id="UP001596056">
    <property type="component" value="Unassembled WGS sequence"/>
</dbReference>
<reference evidence="4" key="1">
    <citation type="journal article" date="2019" name="Int. J. Syst. Evol. Microbiol.">
        <title>The Global Catalogue of Microorganisms (GCM) 10K type strain sequencing project: providing services to taxonomists for standard genome sequencing and annotation.</title>
        <authorList>
            <consortium name="The Broad Institute Genomics Platform"/>
            <consortium name="The Broad Institute Genome Sequencing Center for Infectious Disease"/>
            <person name="Wu L."/>
            <person name="Ma J."/>
        </authorList>
    </citation>
    <scope>NUCLEOTIDE SEQUENCE [LARGE SCALE GENOMIC DNA]</scope>
    <source>
        <strain evidence="4">KACC 11588</strain>
    </source>
</reference>